<evidence type="ECO:0000313" key="2">
    <source>
        <dbReference type="EMBL" id="GGI00076.1"/>
    </source>
</evidence>
<name>A0ABQ2AWF7_9MICC</name>
<dbReference type="EMBL" id="BMFW01000024">
    <property type="protein sequence ID" value="GGI00076.1"/>
    <property type="molecule type" value="Genomic_DNA"/>
</dbReference>
<reference evidence="3" key="1">
    <citation type="journal article" date="2019" name="Int. J. Syst. Evol. Microbiol.">
        <title>The Global Catalogue of Microorganisms (GCM) 10K type strain sequencing project: providing services to taxonomists for standard genome sequencing and annotation.</title>
        <authorList>
            <consortium name="The Broad Institute Genomics Platform"/>
            <consortium name="The Broad Institute Genome Sequencing Center for Infectious Disease"/>
            <person name="Wu L."/>
            <person name="Ma J."/>
        </authorList>
    </citation>
    <scope>NUCLEOTIDE SEQUENCE [LARGE SCALE GENOMIC DNA]</scope>
    <source>
        <strain evidence="3">CGMCC 1.12778</strain>
    </source>
</reference>
<evidence type="ECO:0000256" key="1">
    <source>
        <dbReference type="SAM" id="MobiDB-lite"/>
    </source>
</evidence>
<keyword evidence="3" id="KW-1185">Reference proteome</keyword>
<evidence type="ECO:0000313" key="3">
    <source>
        <dbReference type="Proteomes" id="UP000643279"/>
    </source>
</evidence>
<proteinExistence type="predicted"/>
<gene>
    <name evidence="2" type="ORF">GCM10007170_36390</name>
</gene>
<organism evidence="2 3">
    <name type="scientific">Arthrobacter liuii</name>
    <dbReference type="NCBI Taxonomy" id="1476996"/>
    <lineage>
        <taxon>Bacteria</taxon>
        <taxon>Bacillati</taxon>
        <taxon>Actinomycetota</taxon>
        <taxon>Actinomycetes</taxon>
        <taxon>Micrococcales</taxon>
        <taxon>Micrococcaceae</taxon>
        <taxon>Arthrobacter</taxon>
    </lineage>
</organism>
<feature type="region of interest" description="Disordered" evidence="1">
    <location>
        <begin position="178"/>
        <end position="199"/>
    </location>
</feature>
<protein>
    <recommendedName>
        <fullName evidence="4">DUF2076 domain-containing protein</fullName>
    </recommendedName>
</protein>
<dbReference type="Proteomes" id="UP000643279">
    <property type="component" value="Unassembled WGS sequence"/>
</dbReference>
<sequence>MPFIKSLKQRITAAMDAFTGSPDPQQRVRQATSALPQAMSTAQARIEGTRNYIGSLPVPVGPGALQDIAEAESCLRSAMAAQTTDPVTALANARMAAELATRAGQMAQADANAGMHGNNGGSWGRPGSGNGGGFARGLGAGALGGIAGNMLFGGLFEDRDGGERRNFDALGGDDDFGGDTGGFGGGDAGGFGGGDEGGF</sequence>
<accession>A0ABQ2AWF7</accession>
<dbReference type="RefSeq" id="WP_188572952.1">
    <property type="nucleotide sequence ID" value="NZ_BMFW01000024.1"/>
</dbReference>
<comment type="caution">
    <text evidence="2">The sequence shown here is derived from an EMBL/GenBank/DDBJ whole genome shotgun (WGS) entry which is preliminary data.</text>
</comment>
<evidence type="ECO:0008006" key="4">
    <source>
        <dbReference type="Google" id="ProtNLM"/>
    </source>
</evidence>